<reference evidence="10 11" key="2">
    <citation type="submission" date="2018-11" db="EMBL/GenBank/DDBJ databases">
        <authorList>
            <consortium name="Pathogen Informatics"/>
        </authorList>
    </citation>
    <scope>NUCLEOTIDE SEQUENCE [LARGE SCALE GENOMIC DNA]</scope>
</reference>
<evidence type="ECO:0000256" key="3">
    <source>
        <dbReference type="ARBA" id="ARBA00005861"/>
    </source>
</evidence>
<dbReference type="Gene3D" id="1.20.1050.130">
    <property type="match status" value="1"/>
</dbReference>
<dbReference type="GO" id="GO:0004364">
    <property type="term" value="F:glutathione transferase activity"/>
    <property type="evidence" value="ECO:0007669"/>
    <property type="project" value="UniProtKB-EC"/>
</dbReference>
<evidence type="ECO:0000259" key="8">
    <source>
        <dbReference type="PROSITE" id="PS50404"/>
    </source>
</evidence>
<evidence type="ECO:0000256" key="2">
    <source>
        <dbReference type="ARBA" id="ARBA00003701"/>
    </source>
</evidence>
<sequence>MLEYIGEPYEEKRVLHTESEQWFTNKYNLGFDFPNLPYLIDGDTRITQSHVITMYLGKKHGLAGNGDSDLIKIAMAEGAIKDVRAGISKIALNPDYEKLRPGFMPTFCKGLEVLSKFLGDKKYLIGDKLCYADFVLYENLDVFEIFEPGCLDKFPNLKQFKMNFESLPKIKAYLQSE</sequence>
<dbReference type="PANTHER" id="PTHR11571:SF222">
    <property type="entry name" value="GLUTATHIONE TRANSFERASE"/>
    <property type="match status" value="1"/>
</dbReference>
<keyword evidence="6" id="KW-0808">Transferase</keyword>
<dbReference type="PROSITE" id="PS50405">
    <property type="entry name" value="GST_CTER"/>
    <property type="match status" value="1"/>
</dbReference>
<dbReference type="InterPro" id="IPR036249">
    <property type="entry name" value="Thioredoxin-like_sf"/>
</dbReference>
<evidence type="ECO:0000256" key="5">
    <source>
        <dbReference type="ARBA" id="ARBA00012452"/>
    </source>
</evidence>
<evidence type="ECO:0000259" key="9">
    <source>
        <dbReference type="PROSITE" id="PS50405"/>
    </source>
</evidence>
<dbReference type="EMBL" id="UZAE01013643">
    <property type="protein sequence ID" value="VDO10737.1"/>
    <property type="molecule type" value="Genomic_DNA"/>
</dbReference>
<keyword evidence="11" id="KW-1185">Reference proteome</keyword>
<dbReference type="AlphaFoldDB" id="A0A0R3TUV9"/>
<dbReference type="PANTHER" id="PTHR11571">
    <property type="entry name" value="GLUTATHIONE S-TRANSFERASE"/>
    <property type="match status" value="1"/>
</dbReference>
<name>A0A0R3TUV9_RODNA</name>
<dbReference type="InterPro" id="IPR040079">
    <property type="entry name" value="Glutathione_S-Trfase"/>
</dbReference>
<dbReference type="FunFam" id="1.20.1050.10:FF:000003">
    <property type="entry name" value="Glutathione S-transferase 2"/>
    <property type="match status" value="1"/>
</dbReference>
<evidence type="ECO:0000256" key="1">
    <source>
        <dbReference type="ARBA" id="ARBA00002446"/>
    </source>
</evidence>
<comment type="function">
    <text evidence="1">GST isoenzymes appear to play a central role in the parasite detoxification system. Other functions are also suspected including a role in increasing the solubility of haematin in the parasite gut.</text>
</comment>
<dbReference type="InterPro" id="IPR004045">
    <property type="entry name" value="Glutathione_S-Trfase_N"/>
</dbReference>
<dbReference type="SFLD" id="SFLDS00019">
    <property type="entry name" value="Glutathione_Transferase_(cytos"/>
    <property type="match status" value="1"/>
</dbReference>
<comment type="catalytic activity">
    <reaction evidence="7">
        <text>RX + glutathione = an S-substituted glutathione + a halide anion + H(+)</text>
        <dbReference type="Rhea" id="RHEA:16437"/>
        <dbReference type="ChEBI" id="CHEBI:15378"/>
        <dbReference type="ChEBI" id="CHEBI:16042"/>
        <dbReference type="ChEBI" id="CHEBI:17792"/>
        <dbReference type="ChEBI" id="CHEBI:57925"/>
        <dbReference type="ChEBI" id="CHEBI:90779"/>
        <dbReference type="EC" id="2.5.1.18"/>
    </reaction>
</comment>
<dbReference type="InterPro" id="IPR010987">
    <property type="entry name" value="Glutathione-S-Trfase_C-like"/>
</dbReference>
<comment type="similarity">
    <text evidence="3">Belongs to the GST superfamily. Mu family.</text>
</comment>
<evidence type="ECO:0000313" key="11">
    <source>
        <dbReference type="Proteomes" id="UP000278807"/>
    </source>
</evidence>
<evidence type="ECO:0000256" key="4">
    <source>
        <dbReference type="ARBA" id="ARBA00011738"/>
    </source>
</evidence>
<evidence type="ECO:0000313" key="12">
    <source>
        <dbReference type="WBParaSite" id="HNAJ_0001156901-mRNA-1"/>
    </source>
</evidence>
<protein>
    <recommendedName>
        <fullName evidence="5">glutathione transferase</fullName>
        <ecNumber evidence="5">2.5.1.18</ecNumber>
    </recommendedName>
</protein>
<reference evidence="12" key="1">
    <citation type="submission" date="2017-02" db="UniProtKB">
        <authorList>
            <consortium name="WormBaseParasite"/>
        </authorList>
    </citation>
    <scope>IDENTIFICATION</scope>
</reference>
<evidence type="ECO:0000313" key="10">
    <source>
        <dbReference type="EMBL" id="VDO10737.1"/>
    </source>
</evidence>
<dbReference type="OrthoDB" id="4951845at2759"/>
<dbReference type="Pfam" id="PF02798">
    <property type="entry name" value="GST_N"/>
    <property type="match status" value="1"/>
</dbReference>
<organism evidence="12">
    <name type="scientific">Rodentolepis nana</name>
    <name type="common">Dwarf tapeworm</name>
    <name type="synonym">Hymenolepis nana</name>
    <dbReference type="NCBI Taxonomy" id="102285"/>
    <lineage>
        <taxon>Eukaryota</taxon>
        <taxon>Metazoa</taxon>
        <taxon>Spiralia</taxon>
        <taxon>Lophotrochozoa</taxon>
        <taxon>Platyhelminthes</taxon>
        <taxon>Cestoda</taxon>
        <taxon>Eucestoda</taxon>
        <taxon>Cyclophyllidea</taxon>
        <taxon>Hymenolepididae</taxon>
        <taxon>Rodentolepis</taxon>
    </lineage>
</organism>
<proteinExistence type="inferred from homology"/>
<dbReference type="InterPro" id="IPR036282">
    <property type="entry name" value="Glutathione-S-Trfase_C_sf"/>
</dbReference>
<evidence type="ECO:0000256" key="7">
    <source>
        <dbReference type="ARBA" id="ARBA00047960"/>
    </source>
</evidence>
<feature type="domain" description="GST N-terminal" evidence="8">
    <location>
        <begin position="1"/>
        <end position="64"/>
    </location>
</feature>
<comment type="subunit">
    <text evidence="4">Homodimer.</text>
</comment>
<gene>
    <name evidence="10" type="ORF">HNAJ_LOCUS11559</name>
</gene>
<evidence type="ECO:0000256" key="6">
    <source>
        <dbReference type="ARBA" id="ARBA00022679"/>
    </source>
</evidence>
<feature type="domain" description="GST C-terminal" evidence="9">
    <location>
        <begin position="66"/>
        <end position="177"/>
    </location>
</feature>
<dbReference type="PROSITE" id="PS50404">
    <property type="entry name" value="GST_NTER"/>
    <property type="match status" value="1"/>
</dbReference>
<dbReference type="GO" id="GO:0006749">
    <property type="term" value="P:glutathione metabolic process"/>
    <property type="evidence" value="ECO:0007669"/>
    <property type="project" value="TreeGrafter"/>
</dbReference>
<accession>A0A0R3TUV9</accession>
<dbReference type="EC" id="2.5.1.18" evidence="5"/>
<dbReference type="Proteomes" id="UP000278807">
    <property type="component" value="Unassembled WGS sequence"/>
</dbReference>
<dbReference type="Pfam" id="PF14497">
    <property type="entry name" value="GST_C_3"/>
    <property type="match status" value="1"/>
</dbReference>
<dbReference type="WBParaSite" id="HNAJ_0001156901-mRNA-1">
    <property type="protein sequence ID" value="HNAJ_0001156901-mRNA-1"/>
    <property type="gene ID" value="HNAJ_0001156901"/>
</dbReference>
<comment type="function">
    <text evidence="2">Conjugation of reduced glutathione to a wide number of exogenous and endogenous hydrophobic electrophiles.</text>
</comment>
<dbReference type="SUPFAM" id="SSF47616">
    <property type="entry name" value="GST C-terminal domain-like"/>
    <property type="match status" value="1"/>
</dbReference>
<dbReference type="InterPro" id="IPR050213">
    <property type="entry name" value="GST_superfamily"/>
</dbReference>
<dbReference type="STRING" id="102285.A0A0R3TUV9"/>
<dbReference type="InterPro" id="IPR004046">
    <property type="entry name" value="GST_C"/>
</dbReference>
<dbReference type="SUPFAM" id="SSF52833">
    <property type="entry name" value="Thioredoxin-like"/>
    <property type="match status" value="1"/>
</dbReference>